<proteinExistence type="predicted"/>
<keyword evidence="2" id="KW-1133">Transmembrane helix</keyword>
<feature type="compositionally biased region" description="Low complexity" evidence="1">
    <location>
        <begin position="129"/>
        <end position="151"/>
    </location>
</feature>
<keyword evidence="2" id="KW-0472">Membrane</keyword>
<evidence type="ECO:0000313" key="5">
    <source>
        <dbReference type="Proteomes" id="UP001497744"/>
    </source>
</evidence>
<feature type="compositionally biased region" description="Low complexity" evidence="1">
    <location>
        <begin position="238"/>
        <end position="249"/>
    </location>
</feature>
<feature type="compositionally biased region" description="Polar residues" evidence="1">
    <location>
        <begin position="89"/>
        <end position="100"/>
    </location>
</feature>
<keyword evidence="5" id="KW-1185">Reference proteome</keyword>
<dbReference type="InterPro" id="IPR040202">
    <property type="entry name" value="Brl1/Brr6"/>
</dbReference>
<dbReference type="InterPro" id="IPR018767">
    <property type="entry name" value="Brl1/Brr6_dom"/>
</dbReference>
<dbReference type="PANTHER" id="PTHR28136:SF1">
    <property type="entry name" value="NUCLEUS EXPORT PROTEIN BRL1"/>
    <property type="match status" value="1"/>
</dbReference>
<dbReference type="Pfam" id="PF10104">
    <property type="entry name" value="Brr6_like_C_C"/>
    <property type="match status" value="1"/>
</dbReference>
<evidence type="ECO:0000259" key="3">
    <source>
        <dbReference type="SMART" id="SM01042"/>
    </source>
</evidence>
<evidence type="ECO:0000313" key="4">
    <source>
        <dbReference type="EMBL" id="GIX63322.1"/>
    </source>
</evidence>
<name>A0AAV4LSS5_BABCB</name>
<feature type="transmembrane region" description="Helical" evidence="2">
    <location>
        <begin position="322"/>
        <end position="344"/>
    </location>
</feature>
<dbReference type="RefSeq" id="XP_067715391.1">
    <property type="nucleotide sequence ID" value="XM_067859290.1"/>
</dbReference>
<dbReference type="SMART" id="SM01042">
    <property type="entry name" value="Brr6_like_C_C"/>
    <property type="match status" value="1"/>
</dbReference>
<comment type="caution">
    <text evidence="4">The sequence shown here is derived from an EMBL/GenBank/DDBJ whole genome shotgun (WGS) entry which is preliminary data.</text>
</comment>
<feature type="region of interest" description="Disordered" evidence="1">
    <location>
        <begin position="75"/>
        <end position="151"/>
    </location>
</feature>
<dbReference type="GO" id="GO:0031965">
    <property type="term" value="C:nuclear membrane"/>
    <property type="evidence" value="ECO:0007669"/>
    <property type="project" value="InterPro"/>
</dbReference>
<accession>A0AAV4LSS5</accession>
<sequence>MDTISRKGVGVDMGDTLAELGALSLSSRRRGKSDSDPLRAGRNGTKHRNRVQNNAEVDGGDNDVLLVGTSIRVKRDEEGRRSSGYGAAGQSTDSICQDSQAPGYGGSSNAYDVEDGYEIVDSSDDSDNMDGNSGHEMGDSAAGQAAGSGSAEEIVGEITSVPKMPHYSDDKPQTGFLLNFFRGKGAKATLKSIVKGKTVYNKVIDLDADNSVPFEFEDVNDALQHIASARSATSKAGSVSGSISNASSSTRRRRRDNRNAQRHRIEYNGPVPYAGPPFRGIGRMEPAPLGRYDFYGAPGPQTSEPAERQPMTPEVFNGWVRAFFNVAVTTVLLYLGLVFILAISRDIGNGLEKRRQMVKAEAMLCQELFRKNKCRTVKVPALEQQCRDWEACMYKDAILYDDASFLSAEVLGGVVNKFFSQLDARTVGIVLASFLALFVGSNCALSMSSSRSSSPGWFRSLFSRRSQPENGSDLLQGNQFAPNAQLMQVAHNPYMQPNYCVMGSYPYVNTGYYPNSYRSTSLNYYNDKSDEGSSWAGKSGHASAWKRRFMSPWVDME</sequence>
<gene>
    <name evidence="4" type="ORF">BcabD6B2_27570</name>
</gene>
<reference evidence="4 5" key="1">
    <citation type="submission" date="2021-06" db="EMBL/GenBank/DDBJ databases">
        <title>Genome sequence of Babesia caballi.</title>
        <authorList>
            <person name="Yamagishi J."/>
            <person name="Kidaka T."/>
            <person name="Ochi A."/>
        </authorList>
    </citation>
    <scope>NUCLEOTIDE SEQUENCE [LARGE SCALE GENOMIC DNA]</scope>
    <source>
        <strain evidence="4">USDA-D6B2</strain>
    </source>
</reference>
<feature type="transmembrane region" description="Helical" evidence="2">
    <location>
        <begin position="427"/>
        <end position="447"/>
    </location>
</feature>
<evidence type="ECO:0000256" key="2">
    <source>
        <dbReference type="SAM" id="Phobius"/>
    </source>
</evidence>
<feature type="domain" description="Brl1/Brr6" evidence="3">
    <location>
        <begin position="316"/>
        <end position="449"/>
    </location>
</feature>
<dbReference type="AlphaFoldDB" id="A0AAV4LSS5"/>
<dbReference type="EMBL" id="BPLF01000002">
    <property type="protein sequence ID" value="GIX63322.1"/>
    <property type="molecule type" value="Genomic_DNA"/>
</dbReference>
<feature type="compositionally biased region" description="Acidic residues" evidence="1">
    <location>
        <begin position="112"/>
        <end position="128"/>
    </location>
</feature>
<evidence type="ECO:0000256" key="1">
    <source>
        <dbReference type="SAM" id="MobiDB-lite"/>
    </source>
</evidence>
<protein>
    <submittedName>
        <fullName evidence="4">Nucleus export protein BRR6, putative</fullName>
    </submittedName>
</protein>
<keyword evidence="2" id="KW-0812">Transmembrane</keyword>
<dbReference type="GO" id="GO:0006998">
    <property type="term" value="P:nuclear envelope organization"/>
    <property type="evidence" value="ECO:0007669"/>
    <property type="project" value="InterPro"/>
</dbReference>
<feature type="region of interest" description="Disordered" evidence="1">
    <location>
        <begin position="234"/>
        <end position="269"/>
    </location>
</feature>
<dbReference type="GeneID" id="94194803"/>
<dbReference type="PANTHER" id="PTHR28136">
    <property type="entry name" value="NUCLEUS EXPORT PROTEIN BRR6"/>
    <property type="match status" value="1"/>
</dbReference>
<feature type="region of interest" description="Disordered" evidence="1">
    <location>
        <begin position="23"/>
        <end position="63"/>
    </location>
</feature>
<dbReference type="Proteomes" id="UP001497744">
    <property type="component" value="Unassembled WGS sequence"/>
</dbReference>
<feature type="compositionally biased region" description="Basic and acidic residues" evidence="1">
    <location>
        <begin position="257"/>
        <end position="266"/>
    </location>
</feature>
<dbReference type="GO" id="GO:0055088">
    <property type="term" value="P:lipid homeostasis"/>
    <property type="evidence" value="ECO:0007669"/>
    <property type="project" value="InterPro"/>
</dbReference>
<organism evidence="4 5">
    <name type="scientific">Babesia caballi</name>
    <dbReference type="NCBI Taxonomy" id="5871"/>
    <lineage>
        <taxon>Eukaryota</taxon>
        <taxon>Sar</taxon>
        <taxon>Alveolata</taxon>
        <taxon>Apicomplexa</taxon>
        <taxon>Aconoidasida</taxon>
        <taxon>Piroplasmida</taxon>
        <taxon>Babesiidae</taxon>
        <taxon>Babesia</taxon>
    </lineage>
</organism>